<dbReference type="InterPro" id="IPR013728">
    <property type="entry name" value="BT_3987-like_N"/>
</dbReference>
<feature type="domain" description="BT-3987-like N-terminal" evidence="1">
    <location>
        <begin position="32"/>
        <end position="144"/>
    </location>
</feature>
<dbReference type="Proteomes" id="UP000031802">
    <property type="component" value="Unassembled WGS sequence"/>
</dbReference>
<organism evidence="2 3">
    <name type="scientific">Sphingobacterium deserti</name>
    <dbReference type="NCBI Taxonomy" id="1229276"/>
    <lineage>
        <taxon>Bacteria</taxon>
        <taxon>Pseudomonadati</taxon>
        <taxon>Bacteroidota</taxon>
        <taxon>Sphingobacteriia</taxon>
        <taxon>Sphingobacteriales</taxon>
        <taxon>Sphingobacteriaceae</taxon>
        <taxon>Sphingobacterium</taxon>
    </lineage>
</organism>
<evidence type="ECO:0000259" key="1">
    <source>
        <dbReference type="Pfam" id="PF08522"/>
    </source>
</evidence>
<dbReference type="eggNOG" id="COG2911">
    <property type="taxonomic scope" value="Bacteria"/>
</dbReference>
<reference evidence="2 3" key="2">
    <citation type="journal article" date="2015" name="PLoS ONE">
        <title>Whole-Genome Optical Mapping and Finished Genome Sequence of Sphingobacterium deserti sp. nov., a New Species Isolated from the Western Desert of China.</title>
        <authorList>
            <person name="Teng C."/>
            <person name="Zhou Z."/>
            <person name="Molnar I."/>
            <person name="Li X."/>
            <person name="Tang R."/>
            <person name="Chen M."/>
            <person name="Wang L."/>
            <person name="Su S."/>
            <person name="Zhang W."/>
            <person name="Lin M."/>
        </authorList>
    </citation>
    <scope>NUCLEOTIDE SEQUENCE [LARGE SCALE GENOMIC DNA]</scope>
    <source>
        <strain evidence="3">ACCC05744</strain>
    </source>
</reference>
<dbReference type="STRING" id="1229276.DI53_3212"/>
<dbReference type="GO" id="GO:0004553">
    <property type="term" value="F:hydrolase activity, hydrolyzing O-glycosyl compounds"/>
    <property type="evidence" value="ECO:0007669"/>
    <property type="project" value="UniProtKB-ARBA"/>
</dbReference>
<evidence type="ECO:0000313" key="3">
    <source>
        <dbReference type="Proteomes" id="UP000031802"/>
    </source>
</evidence>
<protein>
    <recommendedName>
        <fullName evidence="1">BT-3987-like N-terminal domain-containing protein</fullName>
    </recommendedName>
</protein>
<sequence length="372" mass="40359">MKINIFHFLTSLVLLGGIASSCKRENPNTASIYLTMAEETTDARLTVDATGGAQVITISSSALADREVSAEIAVDTLLIQAYNERNGTAYKALPDAAYSLSANRVAISPGTNVSNAISFQVHGTEHFRVGEAYMMPITIRNASGMPVIDASKTIYLVVNQVIITRAASLASNYLRVDFSTNNEALRAMRTITMETRVMVNSFATRTPFISSIMGIEEMFLMRFGDVTVAPNVLQSSGINVDRSFTTNTWYHLAVVSDGSQVRIYVDGQLAGSRSGTQTVDLTNMWAGGFHFGYSANGRLLNGAISEARLWSRALSQAEINNGRCGVDPNSPGLIGYWKFNEAEGRTVPDISGNNRHAVATRDIQWVSGVRCE</sequence>
<evidence type="ECO:0000313" key="2">
    <source>
        <dbReference type="EMBL" id="KGE12995.1"/>
    </source>
</evidence>
<dbReference type="PROSITE" id="PS51257">
    <property type="entry name" value="PROKAR_LIPOPROTEIN"/>
    <property type="match status" value="1"/>
</dbReference>
<dbReference type="OrthoDB" id="2582440at2"/>
<proteinExistence type="predicted"/>
<reference evidence="3" key="1">
    <citation type="submission" date="2014-04" db="EMBL/GenBank/DDBJ databases">
        <title>Whole-Genome optical mapping and complete genome sequence of Sphingobacterium deserti sp. nov., a new spaces isolated from desert in the west of China.</title>
        <authorList>
            <person name="Teng C."/>
            <person name="Zhou Z."/>
            <person name="Li X."/>
            <person name="Chen M."/>
            <person name="Lin M."/>
            <person name="Wang L."/>
            <person name="Su S."/>
            <person name="Zhang C."/>
            <person name="Zhang W."/>
        </authorList>
    </citation>
    <scope>NUCLEOTIDE SEQUENCE [LARGE SCALE GENOMIC DNA]</scope>
    <source>
        <strain evidence="3">ACCC05744</strain>
    </source>
</reference>
<dbReference type="SUPFAM" id="SSF49899">
    <property type="entry name" value="Concanavalin A-like lectins/glucanases"/>
    <property type="match status" value="1"/>
</dbReference>
<name>A0A0B8T6M7_9SPHI</name>
<dbReference type="EMBL" id="JJMU01000061">
    <property type="protein sequence ID" value="KGE12995.1"/>
    <property type="molecule type" value="Genomic_DNA"/>
</dbReference>
<gene>
    <name evidence="2" type="ORF">DI53_3212</name>
</gene>
<dbReference type="Gene3D" id="2.60.40.1740">
    <property type="entry name" value="hypothetical protein (bacova_03559)"/>
    <property type="match status" value="1"/>
</dbReference>
<comment type="caution">
    <text evidence="2">The sequence shown here is derived from an EMBL/GenBank/DDBJ whole genome shotgun (WGS) entry which is preliminary data.</text>
</comment>
<dbReference type="RefSeq" id="WP_037501845.1">
    <property type="nucleotide sequence ID" value="NZ_JJMU01000061.1"/>
</dbReference>
<dbReference type="AlphaFoldDB" id="A0A0B8T6M7"/>
<dbReference type="Pfam" id="PF08522">
    <property type="entry name" value="BT_3987-like_N"/>
    <property type="match status" value="1"/>
</dbReference>
<dbReference type="InterPro" id="IPR013320">
    <property type="entry name" value="ConA-like_dom_sf"/>
</dbReference>
<dbReference type="PATRIC" id="fig|1229276.3.peg.3322"/>
<keyword evidence="3" id="KW-1185">Reference proteome</keyword>
<dbReference type="Gene3D" id="2.60.120.200">
    <property type="match status" value="1"/>
</dbReference>
<accession>A0A0B8T6M7</accession>
<dbReference type="Pfam" id="PF13385">
    <property type="entry name" value="Laminin_G_3"/>
    <property type="match status" value="1"/>
</dbReference>
<dbReference type="GO" id="GO:0005975">
    <property type="term" value="P:carbohydrate metabolic process"/>
    <property type="evidence" value="ECO:0007669"/>
    <property type="project" value="UniProtKB-ARBA"/>
</dbReference>